<dbReference type="AlphaFoldDB" id="A0A564IUN4"/>
<organism evidence="2 3">
    <name type="scientific">Klebsiella spallanzanii</name>
    <dbReference type="NCBI Taxonomy" id="2587528"/>
    <lineage>
        <taxon>Bacteria</taxon>
        <taxon>Pseudomonadati</taxon>
        <taxon>Pseudomonadota</taxon>
        <taxon>Gammaproteobacteria</taxon>
        <taxon>Enterobacterales</taxon>
        <taxon>Enterobacteriaceae</taxon>
        <taxon>Klebsiella/Raoultella group</taxon>
        <taxon>Klebsiella</taxon>
    </lineage>
</organism>
<feature type="region of interest" description="Disordered" evidence="1">
    <location>
        <begin position="1"/>
        <end position="23"/>
    </location>
</feature>
<gene>
    <name evidence="2" type="ORF">SB6408_04137</name>
</gene>
<reference evidence="2 3" key="1">
    <citation type="submission" date="2019-07" db="EMBL/GenBank/DDBJ databases">
        <authorList>
            <person name="Brisse S."/>
            <person name="Rodrigues C."/>
            <person name="Thorpe H."/>
        </authorList>
    </citation>
    <scope>NUCLEOTIDE SEQUENCE [LARGE SCALE GENOMIC DNA]</scope>
    <source>
        <strain evidence="2">SB6408</strain>
    </source>
</reference>
<feature type="compositionally biased region" description="Basic and acidic residues" evidence="1">
    <location>
        <begin position="1"/>
        <end position="16"/>
    </location>
</feature>
<sequence length="94" mass="11234">MSTFNTRRDRTREGKAKPHKHTKCASLNGKWHHAAEGDSWQRNWNTPGPHDWKRLYTTLYRRANDHRNLRAVLSGTDPEGMNWCPDNYPDEYYY</sequence>
<accession>A0A564IUN4</accession>
<evidence type="ECO:0000313" key="2">
    <source>
        <dbReference type="EMBL" id="VUS49182.1"/>
    </source>
</evidence>
<protein>
    <submittedName>
        <fullName evidence="2">Uncharacterized protein</fullName>
    </submittedName>
</protein>
<name>A0A564IUN4_9ENTR</name>
<proteinExistence type="predicted"/>
<dbReference type="RefSeq" id="WP_142462288.1">
    <property type="nucleotide sequence ID" value="NZ_CABGGU010000002.1"/>
</dbReference>
<dbReference type="EMBL" id="CABGHF010000006">
    <property type="protein sequence ID" value="VUS49182.1"/>
    <property type="molecule type" value="Genomic_DNA"/>
</dbReference>
<evidence type="ECO:0000256" key="1">
    <source>
        <dbReference type="SAM" id="MobiDB-lite"/>
    </source>
</evidence>
<dbReference type="Proteomes" id="UP000318370">
    <property type="component" value="Unassembled WGS sequence"/>
</dbReference>
<evidence type="ECO:0000313" key="3">
    <source>
        <dbReference type="Proteomes" id="UP000318370"/>
    </source>
</evidence>